<dbReference type="RefSeq" id="WP_146868823.1">
    <property type="nucleotide sequence ID" value="NZ_BKBC01000044.1"/>
</dbReference>
<accession>A0A512TQC0</accession>
<sequence length="102" mass="11967">MLTNSRKDVIRIDNKIESLLFQIIKNQESMQSDISEIKNRVDSVYGHIALNNYVFTEKEKFTSNIDNDILNFINSLNNEEIKSLKYIIEGYKYGKEILSRDT</sequence>
<reference evidence="1 2" key="1">
    <citation type="submission" date="2019-07" db="EMBL/GenBank/DDBJ databases">
        <title>Whole genome shotgun sequence of Clostridium butyricum NBRC 3858.</title>
        <authorList>
            <person name="Hosoyama A."/>
            <person name="Uohara A."/>
            <person name="Ohji S."/>
            <person name="Ichikawa N."/>
        </authorList>
    </citation>
    <scope>NUCLEOTIDE SEQUENCE [LARGE SCALE GENOMIC DNA]</scope>
    <source>
        <strain evidence="1 2">NBRC 3858</strain>
    </source>
</reference>
<dbReference type="AlphaFoldDB" id="A0A512TQC0"/>
<evidence type="ECO:0000313" key="2">
    <source>
        <dbReference type="Proteomes" id="UP000321089"/>
    </source>
</evidence>
<organism evidence="1 2">
    <name type="scientific">Clostridium butyricum</name>
    <dbReference type="NCBI Taxonomy" id="1492"/>
    <lineage>
        <taxon>Bacteria</taxon>
        <taxon>Bacillati</taxon>
        <taxon>Bacillota</taxon>
        <taxon>Clostridia</taxon>
        <taxon>Eubacteriales</taxon>
        <taxon>Clostridiaceae</taxon>
        <taxon>Clostridium</taxon>
    </lineage>
</organism>
<name>A0A512TQC0_CLOBU</name>
<gene>
    <name evidence="1" type="ORF">CBU02nite_27470</name>
</gene>
<dbReference type="EMBL" id="BKBC01000044">
    <property type="protein sequence ID" value="GEQ22241.1"/>
    <property type="molecule type" value="Genomic_DNA"/>
</dbReference>
<proteinExistence type="predicted"/>
<comment type="caution">
    <text evidence="1">The sequence shown here is derived from an EMBL/GenBank/DDBJ whole genome shotgun (WGS) entry which is preliminary data.</text>
</comment>
<dbReference type="Proteomes" id="UP000321089">
    <property type="component" value="Unassembled WGS sequence"/>
</dbReference>
<protein>
    <submittedName>
        <fullName evidence="1">Uncharacterized protein</fullName>
    </submittedName>
</protein>
<evidence type="ECO:0000313" key="1">
    <source>
        <dbReference type="EMBL" id="GEQ22241.1"/>
    </source>
</evidence>